<gene>
    <name evidence="3" type="ORF">GNP93_25090</name>
</gene>
<dbReference type="PANTHER" id="PTHR45460">
    <property type="entry name" value="SIMILAR TO CYSTEINE PROTEINASE"/>
    <property type="match status" value="1"/>
</dbReference>
<dbReference type="PANTHER" id="PTHR45460:SF2">
    <property type="entry name" value="ALPHA 1,3 GLUCANASE, GH71 FAMILY (EUROFUNG)"/>
    <property type="match status" value="1"/>
</dbReference>
<protein>
    <submittedName>
        <fullName evidence="3">VCBS repeat-containing protein</fullName>
    </submittedName>
</protein>
<organism evidence="3 4">
    <name type="scientific">Paenibacillus validus</name>
    <dbReference type="NCBI Taxonomy" id="44253"/>
    <lineage>
        <taxon>Bacteria</taxon>
        <taxon>Bacillati</taxon>
        <taxon>Bacillota</taxon>
        <taxon>Bacilli</taxon>
        <taxon>Bacillales</taxon>
        <taxon>Paenibacillaceae</taxon>
        <taxon>Paenibacillus</taxon>
    </lineage>
</organism>
<dbReference type="InterPro" id="IPR028994">
    <property type="entry name" value="Integrin_alpha_N"/>
</dbReference>
<dbReference type="EMBL" id="WNZX01000035">
    <property type="protein sequence ID" value="MUG73885.1"/>
    <property type="molecule type" value="Genomic_DNA"/>
</dbReference>
<keyword evidence="2" id="KW-0812">Transmembrane</keyword>
<proteinExistence type="predicted"/>
<dbReference type="AlphaFoldDB" id="A0A7X3CUH2"/>
<feature type="transmembrane region" description="Helical" evidence="2">
    <location>
        <begin position="39"/>
        <end position="58"/>
    </location>
</feature>
<evidence type="ECO:0000256" key="2">
    <source>
        <dbReference type="SAM" id="Phobius"/>
    </source>
</evidence>
<keyword evidence="2" id="KW-1133">Transmembrane helix</keyword>
<evidence type="ECO:0000313" key="3">
    <source>
        <dbReference type="EMBL" id="MUG73885.1"/>
    </source>
</evidence>
<dbReference type="Pfam" id="PF13517">
    <property type="entry name" value="FG-GAP_3"/>
    <property type="match status" value="2"/>
</dbReference>
<sequence length="1112" mass="120252">MSGVTPNLLLTGTAVWAGSPASCLNEGFVLKRTPFRKLVVTALGLLPLAVLLVVLFGGDKTLEVRMLYATQGDAFDPAAYGQLRQSLLAGLVLEKQDLARLSARKLHDYDTIYLDPSLHRSLTDAQRQSLEAYVRGGGHLFLENAFAADFEPAFLGAARLVDVPAPDREALPTAAGATLWTYPGVDADLLGIQQVLRTFADTFFRHDTDGSLSRFSWGKGMVPSTAKTLVAMNGISLYTVNRYGEGTVFLSGTLLPNRYYLTGYDLSSGMDPALGFDKLAAEENAAIRPKTGALYFDRSQLPVEPYFHFTFSAGNALMRTEYAAYISKLKLGYSVKKTLGPYGRPAMAHQNHFEAMEAIRDGEGIQWAELLKKHQQIPSFSLVRSAFTWGRWQESVVVHLNTGTNAKPAFAGETPNSFYSSGTRLLADGAPIRLAAYPEYRSLGDPITQPVRAVPALADLTGDGRIDLAVGSSDGGLYLYPGLTAGGEAHPAQALPAGQAPPLSFGPREPLRDTGGAPLTAGGPYAGVAAYDLNADGRPDLLIGRADGTLAVAYGAAGGRFTAPAPLLGGGQPIRAAAPLAAAVGDVTGDGIPDLVVGSGDGAVTLFAGARGTGGAPGFGRGQALFRLPAAFAAPSVRDMDGDGRADLVVGGLEGDLRVYVQQTDAAGAMTWRDAGVVEGATVNQLGNHALVGGHNAVPLWADLNGDGLDDLVVGQLEFSAPYPIDEPGFPYKEQLAEFIHYSAEHRLELYPHLFFHQYTSDAQEKQEIALHRQTFDKLGIPWKQTGTNQHTWRINNPARTQTFTNEREADIWFNFGFKPSFIKADPRLGVEYNWGLPFLMTDSGGAPDLKQPMMLYTPAPVLRTDPNTSTKDLFEAYVANDMPIDYFEHIEYHFPLRVNELLEFVQYLDELRTAHNYNFMTEPQMARTFMNAMTTDVKLHRSWMDAVTLRLNRMLGLPADPRFTATPDTASVPEQAAEYRGTLGLVVEPGSAYTGRQPTTHADVRDLRGGKLYFGAPGPTEVRFVKPDTAAADTAPLHMQRVNVPYVLKAAPGRWTLRLDAAGMQQVKLQSAKPLVIEGPDADVRHDAADGTYTVTHYGDPVELTITWSEP</sequence>
<dbReference type="InterPro" id="IPR029062">
    <property type="entry name" value="Class_I_gatase-like"/>
</dbReference>
<evidence type="ECO:0000313" key="4">
    <source>
        <dbReference type="Proteomes" id="UP000450917"/>
    </source>
</evidence>
<keyword evidence="4" id="KW-1185">Reference proteome</keyword>
<dbReference type="SUPFAM" id="SSF69318">
    <property type="entry name" value="Integrin alpha N-terminal domain"/>
    <property type="match status" value="2"/>
</dbReference>
<name>A0A7X3CUH2_9BACL</name>
<dbReference type="Gene3D" id="2.130.10.130">
    <property type="entry name" value="Integrin alpha, N-terminal"/>
    <property type="match status" value="2"/>
</dbReference>
<reference evidence="3 4" key="1">
    <citation type="submission" date="2019-11" db="EMBL/GenBank/DDBJ databases">
        <title>Draft genome sequences of five Paenibacillus species of dairy origin.</title>
        <authorList>
            <person name="Olajide A.M."/>
            <person name="Chen S."/>
            <person name="Lapointe G."/>
        </authorList>
    </citation>
    <scope>NUCLEOTIDE SEQUENCE [LARGE SCALE GENOMIC DNA]</scope>
    <source>
        <strain evidence="3 4">2CS3</strain>
    </source>
</reference>
<evidence type="ECO:0000256" key="1">
    <source>
        <dbReference type="ARBA" id="ARBA00022729"/>
    </source>
</evidence>
<dbReference type="InterPro" id="IPR013517">
    <property type="entry name" value="FG-GAP"/>
</dbReference>
<comment type="caution">
    <text evidence="3">The sequence shown here is derived from an EMBL/GenBank/DDBJ whole genome shotgun (WGS) entry which is preliminary data.</text>
</comment>
<keyword evidence="2" id="KW-0472">Membrane</keyword>
<dbReference type="Proteomes" id="UP000450917">
    <property type="component" value="Unassembled WGS sequence"/>
</dbReference>
<dbReference type="Gene3D" id="3.40.50.880">
    <property type="match status" value="1"/>
</dbReference>
<keyword evidence="1" id="KW-0732">Signal</keyword>
<accession>A0A7X3CUH2</accession>
<dbReference type="SUPFAM" id="SSF52317">
    <property type="entry name" value="Class I glutamine amidotransferase-like"/>
    <property type="match status" value="1"/>
</dbReference>